<gene>
    <name evidence="1" type="ORF">X777_10954</name>
</gene>
<keyword evidence="2" id="KW-1185">Reference proteome</keyword>
<accession>A0A026W3N1</accession>
<protein>
    <submittedName>
        <fullName evidence="1">Uncharacterized protein</fullName>
    </submittedName>
</protein>
<dbReference type="EMBL" id="KK107453">
    <property type="protein sequence ID" value="EZA50603.1"/>
    <property type="molecule type" value="Genomic_DNA"/>
</dbReference>
<dbReference type="AlphaFoldDB" id="A0A026W3N1"/>
<reference evidence="1 2" key="1">
    <citation type="journal article" date="2014" name="Curr. Biol.">
        <title>The genome of the clonal raider ant Cerapachys biroi.</title>
        <authorList>
            <person name="Oxley P.R."/>
            <person name="Ji L."/>
            <person name="Fetter-Pruneda I."/>
            <person name="McKenzie S.K."/>
            <person name="Li C."/>
            <person name="Hu H."/>
            <person name="Zhang G."/>
            <person name="Kronauer D.J."/>
        </authorList>
    </citation>
    <scope>NUCLEOTIDE SEQUENCE [LARGE SCALE GENOMIC DNA]</scope>
</reference>
<evidence type="ECO:0000313" key="1">
    <source>
        <dbReference type="EMBL" id="EZA50603.1"/>
    </source>
</evidence>
<name>A0A026W3N1_OOCBI</name>
<evidence type="ECO:0000313" key="2">
    <source>
        <dbReference type="Proteomes" id="UP000053097"/>
    </source>
</evidence>
<dbReference type="Proteomes" id="UP000053097">
    <property type="component" value="Unassembled WGS sequence"/>
</dbReference>
<proteinExistence type="predicted"/>
<sequence length="59" mass="6727">MSTGSSDVRQVVPANLLERFFTNPLKFQTFMLLAQLGIDDNGMHKYSILPLIKDKRKDS</sequence>
<organism evidence="1 2">
    <name type="scientific">Ooceraea biroi</name>
    <name type="common">Clonal raider ant</name>
    <name type="synonym">Cerapachys biroi</name>
    <dbReference type="NCBI Taxonomy" id="2015173"/>
    <lineage>
        <taxon>Eukaryota</taxon>
        <taxon>Metazoa</taxon>
        <taxon>Ecdysozoa</taxon>
        <taxon>Arthropoda</taxon>
        <taxon>Hexapoda</taxon>
        <taxon>Insecta</taxon>
        <taxon>Pterygota</taxon>
        <taxon>Neoptera</taxon>
        <taxon>Endopterygota</taxon>
        <taxon>Hymenoptera</taxon>
        <taxon>Apocrita</taxon>
        <taxon>Aculeata</taxon>
        <taxon>Formicoidea</taxon>
        <taxon>Formicidae</taxon>
        <taxon>Dorylinae</taxon>
        <taxon>Ooceraea</taxon>
    </lineage>
</organism>